<keyword evidence="1" id="KW-0472">Membrane</keyword>
<dbReference type="EMBL" id="PDLN01000017">
    <property type="protein sequence ID" value="RDW62552.1"/>
    <property type="molecule type" value="Genomic_DNA"/>
</dbReference>
<name>A0A3D8QL75_9HELO</name>
<comment type="caution">
    <text evidence="2">The sequence shown here is derived from an EMBL/GenBank/DDBJ whole genome shotgun (WGS) entry which is preliminary data.</text>
</comment>
<dbReference type="PANTHER" id="PTHR37544:SF3">
    <property type="entry name" value="SPRAY"/>
    <property type="match status" value="1"/>
</dbReference>
<dbReference type="Pfam" id="PF11915">
    <property type="entry name" value="DUF3433"/>
    <property type="match status" value="2"/>
</dbReference>
<feature type="transmembrane region" description="Helical" evidence="1">
    <location>
        <begin position="210"/>
        <end position="227"/>
    </location>
</feature>
<evidence type="ECO:0000256" key="1">
    <source>
        <dbReference type="SAM" id="Phobius"/>
    </source>
</evidence>
<evidence type="ECO:0000313" key="3">
    <source>
        <dbReference type="Proteomes" id="UP000256328"/>
    </source>
</evidence>
<evidence type="ECO:0000313" key="2">
    <source>
        <dbReference type="EMBL" id="RDW62552.1"/>
    </source>
</evidence>
<gene>
    <name evidence="2" type="ORF">BP5796_10854</name>
</gene>
<feature type="transmembrane region" description="Helical" evidence="1">
    <location>
        <begin position="1143"/>
        <end position="1169"/>
    </location>
</feature>
<keyword evidence="1" id="KW-0812">Transmembrane</keyword>
<feature type="transmembrane region" description="Helical" evidence="1">
    <location>
        <begin position="95"/>
        <end position="120"/>
    </location>
</feature>
<dbReference type="InterPro" id="IPR021840">
    <property type="entry name" value="DUF3433"/>
</dbReference>
<feature type="transmembrane region" description="Helical" evidence="1">
    <location>
        <begin position="1175"/>
        <end position="1202"/>
    </location>
</feature>
<organism evidence="2 3">
    <name type="scientific">Coleophoma crateriformis</name>
    <dbReference type="NCBI Taxonomy" id="565419"/>
    <lineage>
        <taxon>Eukaryota</taxon>
        <taxon>Fungi</taxon>
        <taxon>Dikarya</taxon>
        <taxon>Ascomycota</taxon>
        <taxon>Pezizomycotina</taxon>
        <taxon>Leotiomycetes</taxon>
        <taxon>Helotiales</taxon>
        <taxon>Dermateaceae</taxon>
        <taxon>Coleophoma</taxon>
    </lineage>
</organism>
<feature type="transmembrane region" description="Helical" evidence="1">
    <location>
        <begin position="799"/>
        <end position="821"/>
    </location>
</feature>
<keyword evidence="3" id="KW-1185">Reference proteome</keyword>
<reference evidence="2 3" key="1">
    <citation type="journal article" date="2018" name="IMA Fungus">
        <title>IMA Genome-F 9: Draft genome sequence of Annulohypoxylon stygium, Aspergillus mulundensis, Berkeleyomyces basicola (syn. Thielaviopsis basicola), Ceratocystis smalleyi, two Cercospora beticola strains, Coleophoma cylindrospora, Fusarium fracticaudum, Phialophora cf. hyalina, and Morchella septimelata.</title>
        <authorList>
            <person name="Wingfield B.D."/>
            <person name="Bills G.F."/>
            <person name="Dong Y."/>
            <person name="Huang W."/>
            <person name="Nel W.J."/>
            <person name="Swalarsk-Parry B.S."/>
            <person name="Vaghefi N."/>
            <person name="Wilken P.M."/>
            <person name="An Z."/>
            <person name="de Beer Z.W."/>
            <person name="De Vos L."/>
            <person name="Chen L."/>
            <person name="Duong T.A."/>
            <person name="Gao Y."/>
            <person name="Hammerbacher A."/>
            <person name="Kikkert J.R."/>
            <person name="Li Y."/>
            <person name="Li H."/>
            <person name="Li K."/>
            <person name="Li Q."/>
            <person name="Liu X."/>
            <person name="Ma X."/>
            <person name="Naidoo K."/>
            <person name="Pethybridge S.J."/>
            <person name="Sun J."/>
            <person name="Steenkamp E.T."/>
            <person name="van der Nest M.A."/>
            <person name="van Wyk S."/>
            <person name="Wingfield M.J."/>
            <person name="Xiong C."/>
            <person name="Yue Q."/>
            <person name="Zhang X."/>
        </authorList>
    </citation>
    <scope>NUCLEOTIDE SEQUENCE [LARGE SCALE GENOMIC DNA]</scope>
    <source>
        <strain evidence="2 3">BP5796</strain>
    </source>
</reference>
<feature type="transmembrane region" description="Helical" evidence="1">
    <location>
        <begin position="689"/>
        <end position="714"/>
    </location>
</feature>
<protein>
    <submittedName>
        <fullName evidence="2">Uncharacterized protein</fullName>
    </submittedName>
</protein>
<dbReference type="OrthoDB" id="3248909at2759"/>
<dbReference type="PANTHER" id="PTHR37544">
    <property type="entry name" value="SPRAY-RELATED"/>
    <property type="match status" value="1"/>
</dbReference>
<feature type="transmembrane region" description="Helical" evidence="1">
    <location>
        <begin position="566"/>
        <end position="587"/>
    </location>
</feature>
<keyword evidence="1" id="KW-1133">Transmembrane helix</keyword>
<proteinExistence type="predicted"/>
<accession>A0A3D8QL75</accession>
<dbReference type="Proteomes" id="UP000256328">
    <property type="component" value="Unassembled WGS sequence"/>
</dbReference>
<sequence length="1297" mass="142442">MSMAAISAPRYEPLQAHPVNRFPSYTDYREFKSPGVHVAQSPNENDTAFSKNAEYGCKVSASKWSRIKRFLPEWRRQDSVEPILRKGWKPVTLQAPILGGFVFFSIAVIVVLELLSRISAKSSNGGGLAFASDVDNLSNMATFTFLYLPTILSVIYSMLWNWVDLDTKRLEPWFQLSHPDGASGANSLLLQYPFDFLPFIPVTAARKKHWGVFFAGSIMLLVFWAITPLQSAIFNTGTVTRTIETTMADTGRLLSLEAQTSGLNANFLNTGYGISWLNQTLPSFTTANSAMLPFSPANDSGPSSSSEVWTTTTDVYSTNLTCWPAIVTQQTPYPGYTFDNGKGCILSDVVLASTTGTDRYMLNYIGYYNNPVLDWALQNPNCTLEFSNNFLALFATAASRVKSGVYSNLTAIFCEPSYYYMSSSVQVNASSLAVESVRNNDPPLPMSSSLFNTSNFEYIIGTGVPSTDDRSNYPDTSILEQYPRVQDLNVAWPFSQMSGFALALNPMTTDDLASPVVLQSAFERAHKLLFATAFSTLVTSANSDSAGSRPGIRRGQSGSILLVRPIAIVVECAFGLIAILTICLGYVSYCRLSQLASDPASLADIMAKLTKIEDLDKRIPGDGTLTAENLEAAFDGHNFRLKLASSGQASWSYLAIDENRHGPSSRNLEVATRTSKLEATLSPIRPVELGTFAGCVFASIIALAISVLVFMGIWSSEHKGFSLPSNNAVVLSIVENYLPTAFATFLEPAWVILNRFLCLLQPFDDMRRGNACSSRSVEAKYTSLPPQLVLFRALRVRHFLLALVCIVAVSTNGLAVALSALMNENHIEITLPFNSTQRILPFFNGTAIRSDGQITFQDHFYVEMSHLTENTTRPIWVDQNFVYLPFDLDTTRMHSNANTTFAAFRGATTGIGANTTCQKLSSTSGANTVRFVPNNNGTDVEFSTSHVLSNGTRVTCVPQLVANSGDLERVIIQEPFTEGAMALEVMSTMQPAFSNDSTTICASTVVAGWVRVAPASGQGANATRGLNTTFVACMSELLVGEFDILVDAEGHILQSNKTKDASSNTDQYFASNFSQIQLFEQANLLMTPHTTEGFNWHNDSFTSDWMNSLLGYMINSDRLVNPMASVPTTELAASATKSMYQQLFAILIGLNFHVLATSPGGIPLTAGIVVTEPRIFVSAVMTQVCVGILALHLIVAILYYVFRPKRFLPRMPTSIASLILYVSASRALQDYAPEPNESKNRRDNKYGYGRFIDVHGNTRIGIEKQQFVVPLESKNPEARRRRWGLGKVDERQPKTWL</sequence>
<feature type="transmembrane region" description="Helical" evidence="1">
    <location>
        <begin position="140"/>
        <end position="163"/>
    </location>
</feature>